<dbReference type="GO" id="GO:0005737">
    <property type="term" value="C:cytoplasm"/>
    <property type="evidence" value="ECO:0007669"/>
    <property type="project" value="UniProtKB-ARBA"/>
</dbReference>
<dbReference type="SUPFAM" id="SSF54565">
    <property type="entry name" value="Ribosomal protein S16"/>
    <property type="match status" value="1"/>
</dbReference>
<feature type="region of interest" description="Disordered" evidence="4">
    <location>
        <begin position="120"/>
        <end position="161"/>
    </location>
</feature>
<dbReference type="PANTHER" id="PTHR12919:SF20">
    <property type="entry name" value="SMALL RIBOSOMAL SUBUNIT PROTEIN BS16M"/>
    <property type="match status" value="1"/>
</dbReference>
<dbReference type="NCBIfam" id="NF011093">
    <property type="entry name" value="PRK14520.1"/>
    <property type="match status" value="1"/>
</dbReference>
<keyword evidence="1 3" id="KW-0689">Ribosomal protein</keyword>
<feature type="compositionally biased region" description="Basic and acidic residues" evidence="4">
    <location>
        <begin position="120"/>
        <end position="135"/>
    </location>
</feature>
<dbReference type="InterPro" id="IPR000307">
    <property type="entry name" value="Ribosomal_bS16"/>
</dbReference>
<protein>
    <recommendedName>
        <fullName evidence="3">Small ribosomal subunit protein bS16</fullName>
    </recommendedName>
</protein>
<dbReference type="NCBIfam" id="TIGR00002">
    <property type="entry name" value="S16"/>
    <property type="match status" value="1"/>
</dbReference>
<feature type="compositionally biased region" description="Low complexity" evidence="4">
    <location>
        <begin position="136"/>
        <end position="147"/>
    </location>
</feature>
<dbReference type="RefSeq" id="WP_159524281.1">
    <property type="nucleotide sequence ID" value="NZ_CP053642.1"/>
</dbReference>
<dbReference type="Proteomes" id="UP000504752">
    <property type="component" value="Chromosome"/>
</dbReference>
<dbReference type="AlphaFoldDB" id="A0A6M8B489"/>
<evidence type="ECO:0000256" key="2">
    <source>
        <dbReference type="ARBA" id="ARBA00023274"/>
    </source>
</evidence>
<dbReference type="HAMAP" id="MF_00385">
    <property type="entry name" value="Ribosomal_bS16"/>
    <property type="match status" value="1"/>
</dbReference>
<dbReference type="GO" id="GO:0015935">
    <property type="term" value="C:small ribosomal subunit"/>
    <property type="evidence" value="ECO:0007669"/>
    <property type="project" value="TreeGrafter"/>
</dbReference>
<comment type="similarity">
    <text evidence="3">Belongs to the bacterial ribosomal protein bS16 family.</text>
</comment>
<evidence type="ECO:0000313" key="5">
    <source>
        <dbReference type="EMBL" id="QKD79480.1"/>
    </source>
</evidence>
<evidence type="ECO:0000256" key="3">
    <source>
        <dbReference type="HAMAP-Rule" id="MF_00385"/>
    </source>
</evidence>
<evidence type="ECO:0000313" key="6">
    <source>
        <dbReference type="Proteomes" id="UP000504752"/>
    </source>
</evidence>
<accession>A0A6M8B489</accession>
<dbReference type="KEGG" id="amam:HPC72_03745"/>
<dbReference type="GO" id="GO:0003735">
    <property type="term" value="F:structural constituent of ribosome"/>
    <property type="evidence" value="ECO:0007669"/>
    <property type="project" value="InterPro"/>
</dbReference>
<dbReference type="PROSITE" id="PS00732">
    <property type="entry name" value="RIBOSOMAL_S16"/>
    <property type="match status" value="1"/>
</dbReference>
<keyword evidence="6" id="KW-1185">Reference proteome</keyword>
<sequence>MAVKIRLKRMGKKFAPFYRVVVLDSRKKRDGRVIEEVGLYDPMQEPSLIRIDSERVQYWLGVGAQPSDTVFNLLKITGDYQKFKGLPGAEGRLKVKDAEAAAAAKEAAVKAVSDDAEKRKAAAAKAKADAEKEAADAAAAEAKAAEGSSEEPAPEAPAEEA</sequence>
<dbReference type="InterPro" id="IPR020592">
    <property type="entry name" value="Ribosomal_bS16_CS"/>
</dbReference>
<keyword evidence="2 3" id="KW-0687">Ribonucleoprotein</keyword>
<dbReference type="Pfam" id="PF00886">
    <property type="entry name" value="Ribosomal_S16"/>
    <property type="match status" value="1"/>
</dbReference>
<reference evidence="5 6" key="1">
    <citation type="submission" date="2020-05" db="EMBL/GenBank/DDBJ databases">
        <title>Actinomyces sp. zg-325.</title>
        <authorList>
            <person name="Yang C."/>
        </authorList>
    </citation>
    <scope>NUCLEOTIDE SEQUENCE [LARGE SCALE GENOMIC DNA]</scope>
    <source>
        <strain evidence="6">zg-325</strain>
    </source>
</reference>
<gene>
    <name evidence="3 5" type="primary">rpsP</name>
    <name evidence="5" type="ORF">HPC72_03745</name>
</gene>
<dbReference type="InterPro" id="IPR023803">
    <property type="entry name" value="Ribosomal_bS16_dom_sf"/>
</dbReference>
<organism evidence="5 6">
    <name type="scientific">Actinomyces marmotae</name>
    <dbReference type="NCBI Taxonomy" id="2737173"/>
    <lineage>
        <taxon>Bacteria</taxon>
        <taxon>Bacillati</taxon>
        <taxon>Actinomycetota</taxon>
        <taxon>Actinomycetes</taxon>
        <taxon>Actinomycetales</taxon>
        <taxon>Actinomycetaceae</taxon>
        <taxon>Actinomyces</taxon>
    </lineage>
</organism>
<proteinExistence type="inferred from homology"/>
<dbReference type="Gene3D" id="3.30.1320.10">
    <property type="match status" value="1"/>
</dbReference>
<evidence type="ECO:0000256" key="4">
    <source>
        <dbReference type="SAM" id="MobiDB-lite"/>
    </source>
</evidence>
<dbReference type="EMBL" id="CP053642">
    <property type="protein sequence ID" value="QKD79480.1"/>
    <property type="molecule type" value="Genomic_DNA"/>
</dbReference>
<feature type="compositionally biased region" description="Acidic residues" evidence="4">
    <location>
        <begin position="148"/>
        <end position="161"/>
    </location>
</feature>
<evidence type="ECO:0000256" key="1">
    <source>
        <dbReference type="ARBA" id="ARBA00022980"/>
    </source>
</evidence>
<dbReference type="GO" id="GO:0006412">
    <property type="term" value="P:translation"/>
    <property type="evidence" value="ECO:0007669"/>
    <property type="project" value="UniProtKB-UniRule"/>
</dbReference>
<name>A0A6M8B489_9ACTO</name>
<dbReference type="PANTHER" id="PTHR12919">
    <property type="entry name" value="30S RIBOSOMAL PROTEIN S16"/>
    <property type="match status" value="1"/>
</dbReference>